<evidence type="ECO:0000256" key="6">
    <source>
        <dbReference type="PIRSR" id="PIRSR000865-2"/>
    </source>
</evidence>
<proteinExistence type="evidence at transcript level"/>
<dbReference type="PIRSF" id="PIRSF000865">
    <property type="entry name" value="Lipoprotein_lipase_LIPH"/>
    <property type="match status" value="1"/>
</dbReference>
<sequence length="538" mass="60635">MTHPAVVMEMALVVFNLTAHNATVPPVSDEVDFDIDSIGDIEIGPNSTRCYGIYGCFSTDSPWTSETRPISLPPESPEKINPYFCLYTRRNRHECQRLELMRWNASYLNPRQNVVLISHGYLENGQKPWLMNMTRALLDHSDMNVIVIGWGGGSKPPYSQAVANIRVVGAMAGHLVAHMVNNVGVDVKKCHVIGHSLGSHVASYIGHTLQTKFRMKLGRITGLDPAEPHFTKTDPIVRLDPSDADYVDVVHTDAAPFMSGGLGLKEPVGHVDFYPNGGIRQPGCTDGVFGHIGRQKGSLSKGLRSFVSCNHLRSYEYYMESINTKYPFMAIECKSWEDFLNGSCFSCGKHYDIKNGYKNGESYCTRFGYNSQPHMVTNSKNRILQRRSVKTYLITGSETPFCREHFRVLINVSTSPASVKHGSEIGHFWIVLKRGESVERIQVNTRAILFEPGTQHKFIVSTKCSESLEGVSIEWVYETSFLNPLTWRFVTPPRLFLQSAVVENLERSSRHTLCPPYGRAIYPKEVMEMRRNLDCKQE</sequence>
<feature type="binding site" evidence="6">
    <location>
        <position position="238"/>
    </location>
    <ligand>
        <name>Ca(2+)</name>
        <dbReference type="ChEBI" id="CHEBI:29108"/>
    </ligand>
</feature>
<evidence type="ECO:0000256" key="7">
    <source>
        <dbReference type="RuleBase" id="RU004262"/>
    </source>
</evidence>
<feature type="chain" id="PRO_5034667270" evidence="8">
    <location>
        <begin position="23"/>
        <end position="538"/>
    </location>
</feature>
<evidence type="ECO:0000259" key="9">
    <source>
        <dbReference type="Pfam" id="PF00151"/>
    </source>
</evidence>
<dbReference type="PANTHER" id="PTHR11610">
    <property type="entry name" value="LIPASE"/>
    <property type="match status" value="1"/>
</dbReference>
<feature type="active site" description="Nucleophile" evidence="5">
    <location>
        <position position="196"/>
    </location>
</feature>
<evidence type="ECO:0000256" key="8">
    <source>
        <dbReference type="SAM" id="SignalP"/>
    </source>
</evidence>
<dbReference type="Gene3D" id="3.40.50.1820">
    <property type="entry name" value="alpha/beta hydrolase"/>
    <property type="match status" value="1"/>
</dbReference>
<keyword evidence="6" id="KW-0479">Metal-binding</keyword>
<feature type="binding site" evidence="6">
    <location>
        <position position="243"/>
    </location>
    <ligand>
        <name>Ca(2+)</name>
        <dbReference type="ChEBI" id="CHEBI:29108"/>
    </ligand>
</feature>
<feature type="signal peptide" evidence="8">
    <location>
        <begin position="1"/>
        <end position="22"/>
    </location>
</feature>
<keyword evidence="6" id="KW-0106">Calcium</keyword>
<protein>
    <submittedName>
        <fullName evidence="10">Pancreatic lipase-related protein 2</fullName>
    </submittedName>
</protein>
<comment type="subcellular location">
    <subcellularLocation>
        <location evidence="1">Secreted</location>
    </subcellularLocation>
</comment>
<dbReference type="Pfam" id="PF00151">
    <property type="entry name" value="Lipase"/>
    <property type="match status" value="1"/>
</dbReference>
<feature type="binding site" evidence="6">
    <location>
        <position position="240"/>
    </location>
    <ligand>
        <name>Ca(2+)</name>
        <dbReference type="ChEBI" id="CHEBI:29108"/>
    </ligand>
</feature>
<dbReference type="CDD" id="cd00707">
    <property type="entry name" value="Pancreat_lipase_like"/>
    <property type="match status" value="1"/>
</dbReference>
<dbReference type="FunFam" id="3.40.50.1820:FF:000033">
    <property type="entry name" value="Pancreatic triacylglycerol lipase"/>
    <property type="match status" value="1"/>
</dbReference>
<feature type="active site" description="Charge relay system" evidence="5">
    <location>
        <position position="224"/>
    </location>
</feature>
<dbReference type="SUPFAM" id="SSF53474">
    <property type="entry name" value="alpha/beta-Hydrolases"/>
    <property type="match status" value="1"/>
</dbReference>
<feature type="active site" description="Charge relay system" evidence="5">
    <location>
        <position position="311"/>
    </location>
</feature>
<dbReference type="InterPro" id="IPR000734">
    <property type="entry name" value="TAG_lipase"/>
</dbReference>
<evidence type="ECO:0000256" key="3">
    <source>
        <dbReference type="ARBA" id="ARBA00022525"/>
    </source>
</evidence>
<evidence type="ECO:0000313" key="10">
    <source>
        <dbReference type="EMBL" id="QVD39437.1"/>
    </source>
</evidence>
<evidence type="ECO:0000256" key="5">
    <source>
        <dbReference type="PIRSR" id="PIRSR000865-1"/>
    </source>
</evidence>
<dbReference type="InterPro" id="IPR033906">
    <property type="entry name" value="Lipase_N"/>
</dbReference>
<evidence type="ECO:0000256" key="2">
    <source>
        <dbReference type="ARBA" id="ARBA00010701"/>
    </source>
</evidence>
<dbReference type="InterPro" id="IPR029058">
    <property type="entry name" value="AB_hydrolase_fold"/>
</dbReference>
<dbReference type="RefSeq" id="XP_049844179.1">
    <property type="nucleotide sequence ID" value="XM_049988222.1"/>
</dbReference>
<name>A0A8E5JT90_SCHGR</name>
<dbReference type="OrthoDB" id="199913at2759"/>
<reference evidence="10" key="1">
    <citation type="journal article" date="2021" name="J. Neurophysiol.">
        <title>Gene transcription changes in a locust model of noise-induced deafness.</title>
        <authorList>
            <person name="French A.S."/>
            <person name="Warren B."/>
        </authorList>
    </citation>
    <scope>NUCLEOTIDE SEQUENCE</scope>
</reference>
<keyword evidence="4" id="KW-1015">Disulfide bond</keyword>
<dbReference type="InterPro" id="IPR016272">
    <property type="entry name" value="Lipase_LIPH"/>
</dbReference>
<dbReference type="GO" id="GO:0004806">
    <property type="term" value="F:triacylglycerol lipase activity"/>
    <property type="evidence" value="ECO:0007669"/>
    <property type="project" value="InterPro"/>
</dbReference>
<evidence type="ECO:0000256" key="1">
    <source>
        <dbReference type="ARBA" id="ARBA00004613"/>
    </source>
</evidence>
<feature type="domain" description="Lipase" evidence="9">
    <location>
        <begin position="49"/>
        <end position="401"/>
    </location>
</feature>
<dbReference type="InterPro" id="IPR013818">
    <property type="entry name" value="Lipase"/>
</dbReference>
<evidence type="ECO:0000256" key="4">
    <source>
        <dbReference type="ARBA" id="ARBA00023157"/>
    </source>
</evidence>
<dbReference type="AlphaFoldDB" id="A0A8E5JT90"/>
<dbReference type="PANTHER" id="PTHR11610:SF185">
    <property type="entry name" value="LD47264P"/>
    <property type="match status" value="1"/>
</dbReference>
<keyword evidence="8" id="KW-0732">Signal</keyword>
<dbReference type="GO" id="GO:0016042">
    <property type="term" value="P:lipid catabolic process"/>
    <property type="evidence" value="ECO:0007669"/>
    <property type="project" value="TreeGrafter"/>
</dbReference>
<dbReference type="GO" id="GO:0005615">
    <property type="term" value="C:extracellular space"/>
    <property type="evidence" value="ECO:0007669"/>
    <property type="project" value="TreeGrafter"/>
</dbReference>
<organism evidence="10">
    <name type="scientific">Schistocerca gregaria</name>
    <name type="common">Desert locust</name>
    <name type="synonym">Gryllus gregarius</name>
    <dbReference type="NCBI Taxonomy" id="7010"/>
    <lineage>
        <taxon>Eukaryota</taxon>
        <taxon>Metazoa</taxon>
        <taxon>Ecdysozoa</taxon>
        <taxon>Arthropoda</taxon>
        <taxon>Hexapoda</taxon>
        <taxon>Insecta</taxon>
        <taxon>Pterygota</taxon>
        <taxon>Neoptera</taxon>
        <taxon>Polyneoptera</taxon>
        <taxon>Orthoptera</taxon>
        <taxon>Caelifera</taxon>
        <taxon>Acrididea</taxon>
        <taxon>Acridomorpha</taxon>
        <taxon>Acridoidea</taxon>
        <taxon>Acrididae</taxon>
        <taxon>Cyrtacanthacridinae</taxon>
        <taxon>Schistocerca</taxon>
    </lineage>
</organism>
<comment type="similarity">
    <text evidence="2 7">Belongs to the AB hydrolase superfamily. Lipase family.</text>
</comment>
<dbReference type="PRINTS" id="PR00823">
    <property type="entry name" value="PANCLIPASE"/>
</dbReference>
<keyword evidence="3" id="KW-0964">Secreted</keyword>
<accession>A0A8E5JT90</accession>
<dbReference type="GeneID" id="126297421"/>
<dbReference type="InterPro" id="IPR002331">
    <property type="entry name" value="Lipase_panc"/>
</dbReference>
<dbReference type="GO" id="GO:0046872">
    <property type="term" value="F:metal ion binding"/>
    <property type="evidence" value="ECO:0007669"/>
    <property type="project" value="UniProtKB-KW"/>
</dbReference>
<dbReference type="EMBL" id="MW962671">
    <property type="protein sequence ID" value="QVD39437.1"/>
    <property type="molecule type" value="mRNA"/>
</dbReference>
<dbReference type="PRINTS" id="PR00821">
    <property type="entry name" value="TAGLIPASE"/>
</dbReference>